<organism evidence="9 10">
    <name type="scientific">Falsigemmobacter faecalis</name>
    <dbReference type="NCBI Taxonomy" id="2488730"/>
    <lineage>
        <taxon>Bacteria</taxon>
        <taxon>Pseudomonadati</taxon>
        <taxon>Pseudomonadota</taxon>
        <taxon>Alphaproteobacteria</taxon>
        <taxon>Rhodobacterales</taxon>
        <taxon>Paracoccaceae</taxon>
        <taxon>Falsigemmobacter</taxon>
    </lineage>
</organism>
<evidence type="ECO:0000256" key="4">
    <source>
        <dbReference type="ARBA" id="ARBA00022475"/>
    </source>
</evidence>
<evidence type="ECO:0000313" key="10">
    <source>
        <dbReference type="Proteomes" id="UP000282125"/>
    </source>
</evidence>
<dbReference type="InterPro" id="IPR002781">
    <property type="entry name" value="TM_pro_TauE-like"/>
</dbReference>
<dbReference type="PANTHER" id="PTHR30269:SF32">
    <property type="entry name" value="MEMBRANE TRANSPORTER PROTEIN-RELATED"/>
    <property type="match status" value="1"/>
</dbReference>
<accession>A0A3P3DI15</accession>
<comment type="subcellular location">
    <subcellularLocation>
        <location evidence="1 8">Cell membrane</location>
        <topology evidence="1 8">Multi-pass membrane protein</topology>
    </subcellularLocation>
</comment>
<evidence type="ECO:0000256" key="5">
    <source>
        <dbReference type="ARBA" id="ARBA00022692"/>
    </source>
</evidence>
<gene>
    <name evidence="9" type="ORF">EG244_11350</name>
</gene>
<dbReference type="AlphaFoldDB" id="A0A3P3DI15"/>
<feature type="transmembrane region" description="Helical" evidence="8">
    <location>
        <begin position="178"/>
        <end position="199"/>
    </location>
</feature>
<evidence type="ECO:0000256" key="6">
    <source>
        <dbReference type="ARBA" id="ARBA00022989"/>
    </source>
</evidence>
<evidence type="ECO:0000256" key="2">
    <source>
        <dbReference type="ARBA" id="ARBA00009142"/>
    </source>
</evidence>
<evidence type="ECO:0000313" key="9">
    <source>
        <dbReference type="EMBL" id="RRH73880.1"/>
    </source>
</evidence>
<feature type="transmembrane region" description="Helical" evidence="8">
    <location>
        <begin position="80"/>
        <end position="100"/>
    </location>
</feature>
<dbReference type="OrthoDB" id="9800873at2"/>
<keyword evidence="4 8" id="KW-1003">Cell membrane</keyword>
<evidence type="ECO:0000256" key="1">
    <source>
        <dbReference type="ARBA" id="ARBA00004651"/>
    </source>
</evidence>
<name>A0A3P3DI15_9RHOB</name>
<dbReference type="EMBL" id="RRAZ01000015">
    <property type="protein sequence ID" value="RRH73880.1"/>
    <property type="molecule type" value="Genomic_DNA"/>
</dbReference>
<comment type="caution">
    <text evidence="9">The sequence shown here is derived from an EMBL/GenBank/DDBJ whole genome shotgun (WGS) entry which is preliminary data.</text>
</comment>
<keyword evidence="7 8" id="KW-0472">Membrane</keyword>
<dbReference type="InterPro" id="IPR052017">
    <property type="entry name" value="TSUP"/>
</dbReference>
<feature type="transmembrane region" description="Helical" evidence="8">
    <location>
        <begin position="107"/>
        <end position="125"/>
    </location>
</feature>
<dbReference type="GO" id="GO:0005886">
    <property type="term" value="C:plasma membrane"/>
    <property type="evidence" value="ECO:0007669"/>
    <property type="project" value="UniProtKB-SubCell"/>
</dbReference>
<keyword evidence="6 8" id="KW-1133">Transmembrane helix</keyword>
<dbReference type="RefSeq" id="WP_124965115.1">
    <property type="nucleotide sequence ID" value="NZ_RRAZ01000015.1"/>
</dbReference>
<keyword evidence="3" id="KW-0813">Transport</keyword>
<protein>
    <recommendedName>
        <fullName evidence="8">Probable membrane transporter protein</fullName>
    </recommendedName>
</protein>
<proteinExistence type="inferred from homology"/>
<keyword evidence="5 8" id="KW-0812">Transmembrane</keyword>
<evidence type="ECO:0000256" key="8">
    <source>
        <dbReference type="RuleBase" id="RU363041"/>
    </source>
</evidence>
<reference evidence="9 10" key="1">
    <citation type="submission" date="2018-11" db="EMBL/GenBank/DDBJ databases">
        <title>Gemmobacter sp. nov., YIM 102744-1 draft genome.</title>
        <authorList>
            <person name="Li G."/>
            <person name="Jiang Y."/>
        </authorList>
    </citation>
    <scope>NUCLEOTIDE SEQUENCE [LARGE SCALE GENOMIC DNA]</scope>
    <source>
        <strain evidence="9 10">YIM 102744-1</strain>
    </source>
</reference>
<sequence>MDFFYGGLTAETFWIAALVTLFAGFVKGAIGFAMPLIMMAVFASIMPPQLALAGLILSVLTTNLHQSLRDGWPAFRESAWGYRRLIGATIIGIAISAPFVVYIPARLLLGLLGLPVALFALYQLSGRPMKIALRHRNRAEYVLGLIAGLYGGLAGIWGPPVVIYLLSIAADKKETVRVQGVIFLIGGTVLAAAHLGTGILNEVTLPFSVALVIPAFAGMLAGFRLQDRLDPVKFRRWTLILLALTALNLLRKSIFG</sequence>
<dbReference type="PANTHER" id="PTHR30269">
    <property type="entry name" value="TRANSMEMBRANE PROTEIN YFCA"/>
    <property type="match status" value="1"/>
</dbReference>
<feature type="transmembrane region" description="Helical" evidence="8">
    <location>
        <begin position="205"/>
        <end position="225"/>
    </location>
</feature>
<keyword evidence="10" id="KW-1185">Reference proteome</keyword>
<dbReference type="Proteomes" id="UP000282125">
    <property type="component" value="Unassembled WGS sequence"/>
</dbReference>
<feature type="transmembrane region" description="Helical" evidence="8">
    <location>
        <begin position="145"/>
        <end position="166"/>
    </location>
</feature>
<feature type="transmembrane region" description="Helical" evidence="8">
    <location>
        <begin position="12"/>
        <end position="30"/>
    </location>
</feature>
<dbReference type="Pfam" id="PF01925">
    <property type="entry name" value="TauE"/>
    <property type="match status" value="1"/>
</dbReference>
<evidence type="ECO:0000256" key="3">
    <source>
        <dbReference type="ARBA" id="ARBA00022448"/>
    </source>
</evidence>
<comment type="similarity">
    <text evidence="2 8">Belongs to the 4-toluene sulfonate uptake permease (TSUP) (TC 2.A.102) family.</text>
</comment>
<feature type="transmembrane region" description="Helical" evidence="8">
    <location>
        <begin position="37"/>
        <end position="60"/>
    </location>
</feature>
<evidence type="ECO:0000256" key="7">
    <source>
        <dbReference type="ARBA" id="ARBA00023136"/>
    </source>
</evidence>